<name>A0A1H0E6S0_9BACT</name>
<dbReference type="Proteomes" id="UP000199134">
    <property type="component" value="Unassembled WGS sequence"/>
</dbReference>
<dbReference type="EMBL" id="FNIW01000003">
    <property type="protein sequence ID" value="SDN78056.1"/>
    <property type="molecule type" value="Genomic_DNA"/>
</dbReference>
<dbReference type="Proteomes" id="UP000198779">
    <property type="component" value="Unassembled WGS sequence"/>
</dbReference>
<accession>A0A1G7YW61</accession>
<reference evidence="1 4" key="1">
    <citation type="submission" date="2016-10" db="EMBL/GenBank/DDBJ databases">
        <authorList>
            <person name="de Groot N.N."/>
        </authorList>
    </citation>
    <scope>NUCLEOTIDE SEQUENCE [LARGE SCALE GENOMIC DNA]</scope>
    <source>
        <strain evidence="4">BP1-145</strain>
        <strain evidence="1">BP1-148</strain>
    </source>
</reference>
<evidence type="ECO:0000313" key="2">
    <source>
        <dbReference type="EMBL" id="SDN78056.1"/>
    </source>
</evidence>
<proteinExistence type="predicted"/>
<protein>
    <submittedName>
        <fullName evidence="2">Uncharacterized protein</fullName>
    </submittedName>
</protein>
<dbReference type="AlphaFoldDB" id="A0A1H0E6S0"/>
<accession>A0A1H0E6S0</accession>
<evidence type="ECO:0000313" key="1">
    <source>
        <dbReference type="EMBL" id="SDH00753.1"/>
    </source>
</evidence>
<dbReference type="EMBL" id="FNCQ01000014">
    <property type="protein sequence ID" value="SDH00753.1"/>
    <property type="molecule type" value="Genomic_DNA"/>
</dbReference>
<evidence type="ECO:0000313" key="4">
    <source>
        <dbReference type="Proteomes" id="UP000199134"/>
    </source>
</evidence>
<reference evidence="2 3" key="2">
    <citation type="submission" date="2016-10" db="EMBL/GenBank/DDBJ databases">
        <authorList>
            <person name="Varghese N."/>
            <person name="Submissions S."/>
        </authorList>
    </citation>
    <scope>NUCLEOTIDE SEQUENCE</scope>
    <source>
        <strain evidence="2">BP1-145</strain>
        <strain evidence="3">BP1-148</strain>
    </source>
</reference>
<gene>
    <name evidence="2" type="ORF">SAMN04487900_10317</name>
    <name evidence="1" type="ORF">SAMN04487901_114101</name>
</gene>
<organism evidence="2 4">
    <name type="scientific">Prevotella communis</name>
    <dbReference type="NCBI Taxonomy" id="2913614"/>
    <lineage>
        <taxon>Bacteria</taxon>
        <taxon>Pseudomonadati</taxon>
        <taxon>Bacteroidota</taxon>
        <taxon>Bacteroidia</taxon>
        <taxon>Bacteroidales</taxon>
        <taxon>Prevotellaceae</taxon>
        <taxon>Prevotella</taxon>
    </lineage>
</organism>
<sequence>MALVPLSKYHAHNFCFENIEKKTGDMLITHTSSFNIYRYDRIYIATAALSIHS</sequence>
<evidence type="ECO:0000313" key="3">
    <source>
        <dbReference type="Proteomes" id="UP000198779"/>
    </source>
</evidence>
<keyword evidence="3" id="KW-1185">Reference proteome</keyword>